<dbReference type="Proteomes" id="UP000008493">
    <property type="component" value="Unassembled WGS sequence"/>
</dbReference>
<reference evidence="3" key="1">
    <citation type="journal article" date="2012" name="Proc. Natl. Acad. Sci. U.S.A.">
        <title>Genome sequence of the button mushroom Agaricus bisporus reveals mechanisms governing adaptation to a humic-rich ecological niche.</title>
        <authorList>
            <person name="Morin E."/>
            <person name="Kohler A."/>
            <person name="Baker A.R."/>
            <person name="Foulongne-Oriol M."/>
            <person name="Lombard V."/>
            <person name="Nagy L.G."/>
            <person name="Ohm R.A."/>
            <person name="Patyshakuliyeva A."/>
            <person name="Brun A."/>
            <person name="Aerts A.L."/>
            <person name="Bailey A.M."/>
            <person name="Billette C."/>
            <person name="Coutinho P.M."/>
            <person name="Deakin G."/>
            <person name="Doddapaneni H."/>
            <person name="Floudas D."/>
            <person name="Grimwood J."/>
            <person name="Hilden K."/>
            <person name="Kuees U."/>
            <person name="LaButti K.M."/>
            <person name="Lapidus A."/>
            <person name="Lindquist E.A."/>
            <person name="Lucas S.M."/>
            <person name="Murat C."/>
            <person name="Riley R.W."/>
            <person name="Salamov A.A."/>
            <person name="Schmutz J."/>
            <person name="Subramanian V."/>
            <person name="Woesten H.A.B."/>
            <person name="Xu J."/>
            <person name="Eastwood D.C."/>
            <person name="Foster G.D."/>
            <person name="Sonnenberg A.S."/>
            <person name="Cullen D."/>
            <person name="de Vries R.P."/>
            <person name="Lundell T."/>
            <person name="Hibbett D.S."/>
            <person name="Henrissat B."/>
            <person name="Burton K.S."/>
            <person name="Kerrigan R.W."/>
            <person name="Challen M.P."/>
            <person name="Grigoriev I.V."/>
            <person name="Martin F."/>
        </authorList>
    </citation>
    <scope>NUCLEOTIDE SEQUENCE [LARGE SCALE GENOMIC DNA]</scope>
    <source>
        <strain evidence="3">JB137-S8 / ATCC MYA-4627 / FGSC 10392</strain>
    </source>
</reference>
<dbReference type="KEGG" id="abp:AGABI1DRAFT127272"/>
<keyword evidence="3" id="KW-1185">Reference proteome</keyword>
<feature type="compositionally biased region" description="Low complexity" evidence="1">
    <location>
        <begin position="201"/>
        <end position="211"/>
    </location>
</feature>
<dbReference type="OMA" id="YCRRASH"/>
<evidence type="ECO:0000313" key="3">
    <source>
        <dbReference type="Proteomes" id="UP000008493"/>
    </source>
</evidence>
<dbReference type="RefSeq" id="XP_007328711.1">
    <property type="nucleotide sequence ID" value="XM_007328649.1"/>
</dbReference>
<proteinExistence type="predicted"/>
<feature type="compositionally biased region" description="Basic and acidic residues" evidence="1">
    <location>
        <begin position="159"/>
        <end position="173"/>
    </location>
</feature>
<feature type="region of interest" description="Disordered" evidence="1">
    <location>
        <begin position="159"/>
        <end position="243"/>
    </location>
</feature>
<name>K5XDL9_AGABU</name>
<protein>
    <submittedName>
        <fullName evidence="2">Uncharacterized protein</fullName>
    </submittedName>
</protein>
<feature type="compositionally biased region" description="Polar residues" evidence="1">
    <location>
        <begin position="212"/>
        <end position="240"/>
    </location>
</feature>
<sequence length="425" mass="48182">MVCHILRKALGDAKPADAAEINAYCRRASHDLVLRHLQQLYGDLNGNTFKQDHPPGNELYPAPPRDQIHSGQQYEALPKDPVHSYQEDKSSRSSSSLLDPPPLDYASKSTRGDGCIRRWLRESEKCRSQQSNTPDVNVARLLSLGDDRLDTLQERRERARSYTIEKTEKKDLGPRTTKSLPALPTGVKPNITLQELEDISTSKLSSVKHSSGQQRNQQAGPSRPKNLSQTPSRNSMSISIHTERSHSEFEQDLSSLNSMIIVQIEFCWSLLSKRLPTSHETTILNSLKRLSDLLRRKSPEELEDIGVWKLEKLYGRSTQLCNRIRKRKNLEDIQKLCEEVNPIVEGWIESLVITPDLSDISDFSEGVAGLQARRVDMTARQFSNQVKRDVENAFKVVLQASGAGNEIPHVTPKFIYFGEKHFLQR</sequence>
<evidence type="ECO:0000256" key="1">
    <source>
        <dbReference type="SAM" id="MobiDB-lite"/>
    </source>
</evidence>
<dbReference type="InParanoid" id="K5XDL9"/>
<evidence type="ECO:0000313" key="2">
    <source>
        <dbReference type="EMBL" id="EKM81257.1"/>
    </source>
</evidence>
<dbReference type="AlphaFoldDB" id="K5XDL9"/>
<accession>K5XDL9</accession>
<gene>
    <name evidence="2" type="ORF">AGABI1DRAFT_127272</name>
</gene>
<dbReference type="GeneID" id="18826639"/>
<dbReference type="EMBL" id="JH971388">
    <property type="protein sequence ID" value="EKM81257.1"/>
    <property type="molecule type" value="Genomic_DNA"/>
</dbReference>
<feature type="region of interest" description="Disordered" evidence="1">
    <location>
        <begin position="45"/>
        <end position="110"/>
    </location>
</feature>
<organism evidence="2 3">
    <name type="scientific">Agaricus bisporus var. burnettii (strain JB137-S8 / ATCC MYA-4627 / FGSC 10392)</name>
    <name type="common">White button mushroom</name>
    <dbReference type="NCBI Taxonomy" id="597362"/>
    <lineage>
        <taxon>Eukaryota</taxon>
        <taxon>Fungi</taxon>
        <taxon>Dikarya</taxon>
        <taxon>Basidiomycota</taxon>
        <taxon>Agaricomycotina</taxon>
        <taxon>Agaricomycetes</taxon>
        <taxon>Agaricomycetidae</taxon>
        <taxon>Agaricales</taxon>
        <taxon>Agaricineae</taxon>
        <taxon>Agaricaceae</taxon>
        <taxon>Agaricus</taxon>
    </lineage>
</organism>
<feature type="compositionally biased region" description="Basic and acidic residues" evidence="1">
    <location>
        <begin position="77"/>
        <end position="91"/>
    </location>
</feature>
<dbReference type="HOGENOM" id="CLU_782956_0_0_1"/>